<dbReference type="EMBL" id="VCKW01000305">
    <property type="protein sequence ID" value="TMQ90303.1"/>
    <property type="molecule type" value="Genomic_DNA"/>
</dbReference>
<sequence>MSEDVPGYRVLEQVGEGGFSVVYRAHQEHLDRMVALKVLSIGSVDDAAMRRFQRESKITGRLSGHPNIVTVLDTGTTRSGRPYIAMEYFEHGALTDRLAREGPLPVADVLRIGVKMAGALAATHETDVLHRDVKPQNVLLSRYGEPALADFGIARLVDSFDATHTQAFTPHHAAPEVLEGRSPGVGADIYSLGSTLYQLLAGQPAFKGPPGEGIALLMLRILNDAAPPIPRPDVPPQVSDVIARAMAKTPEQRFATAVEFARALQRVQGELGLPVTDVAHSGGSVLPVPRPDGGGTGSPSSGFSSSGSSSGSLSGPRLSFPDASGPPLVPEWAPTALGPSTPAVAPRRPEPAAPAPPSPWHPDATPPHTPDALLPQVAPAPLQDTDPWAAGARTTPHTTPHANPQRLTRDEPDDGPRRGLIVAAGVALVGGLALGIGALALTGGGAEKRNPAGNSPEPSSAPQGQATGVPAEPITPAQLAAARPRKLVARPVGRTAALLWTLPPAARELPLLIQQQPAGTSPIVAVKAGSRSATVPGLRPKAAYCFKVGAVLRLNDGRAPDVSWSAPACVNRAKKRA</sequence>
<evidence type="ECO:0000256" key="3">
    <source>
        <dbReference type="ARBA" id="ARBA00022679"/>
    </source>
</evidence>
<feature type="compositionally biased region" description="Polar residues" evidence="10">
    <location>
        <begin position="452"/>
        <end position="466"/>
    </location>
</feature>
<dbReference type="GO" id="GO:0005524">
    <property type="term" value="F:ATP binding"/>
    <property type="evidence" value="ECO:0007669"/>
    <property type="project" value="UniProtKB-UniRule"/>
</dbReference>
<dbReference type="InterPro" id="IPR011009">
    <property type="entry name" value="Kinase-like_dom_sf"/>
</dbReference>
<dbReference type="GO" id="GO:0000272">
    <property type="term" value="P:polysaccharide catabolic process"/>
    <property type="evidence" value="ECO:0007669"/>
    <property type="project" value="UniProtKB-KW"/>
</dbReference>
<dbReference type="GO" id="GO:0004674">
    <property type="term" value="F:protein serine/threonine kinase activity"/>
    <property type="evidence" value="ECO:0007669"/>
    <property type="project" value="UniProtKB-KW"/>
</dbReference>
<evidence type="ECO:0000256" key="2">
    <source>
        <dbReference type="ARBA" id="ARBA00022527"/>
    </source>
</evidence>
<dbReference type="SUPFAM" id="SSF56112">
    <property type="entry name" value="Protein kinase-like (PK-like)"/>
    <property type="match status" value="1"/>
</dbReference>
<evidence type="ECO:0000256" key="5">
    <source>
        <dbReference type="ARBA" id="ARBA00022777"/>
    </source>
</evidence>
<dbReference type="InterPro" id="IPR017441">
    <property type="entry name" value="Protein_kinase_ATP_BS"/>
</dbReference>
<evidence type="ECO:0000256" key="4">
    <source>
        <dbReference type="ARBA" id="ARBA00022741"/>
    </source>
</evidence>
<keyword evidence="4 9" id="KW-0547">Nucleotide-binding</keyword>
<dbReference type="PROSITE" id="PS50011">
    <property type="entry name" value="PROTEIN_KINASE_DOM"/>
    <property type="match status" value="1"/>
</dbReference>
<evidence type="ECO:0000259" key="12">
    <source>
        <dbReference type="PROSITE" id="PS50011"/>
    </source>
</evidence>
<feature type="compositionally biased region" description="Pro residues" evidence="10">
    <location>
        <begin position="351"/>
        <end position="369"/>
    </location>
</feature>
<organism evidence="13 14">
    <name type="scientific">Actinomadura soli</name>
    <dbReference type="NCBI Taxonomy" id="2508997"/>
    <lineage>
        <taxon>Bacteria</taxon>
        <taxon>Bacillati</taxon>
        <taxon>Actinomycetota</taxon>
        <taxon>Actinomycetes</taxon>
        <taxon>Streptosporangiales</taxon>
        <taxon>Thermomonosporaceae</taxon>
        <taxon>Actinomadura</taxon>
    </lineage>
</organism>
<evidence type="ECO:0000313" key="14">
    <source>
        <dbReference type="Proteomes" id="UP000309174"/>
    </source>
</evidence>
<keyword evidence="2 13" id="KW-0723">Serine/threonine-protein kinase</keyword>
<keyword evidence="11" id="KW-1133">Transmembrane helix</keyword>
<reference evidence="13 14" key="1">
    <citation type="submission" date="2019-05" db="EMBL/GenBank/DDBJ databases">
        <title>Draft genome sequence of Actinomadura sp. 14C53.</title>
        <authorList>
            <person name="Saricaoglu S."/>
            <person name="Isik K."/>
        </authorList>
    </citation>
    <scope>NUCLEOTIDE SEQUENCE [LARGE SCALE GENOMIC DNA]</scope>
    <source>
        <strain evidence="13 14">14C53</strain>
    </source>
</reference>
<dbReference type="InterPro" id="IPR003961">
    <property type="entry name" value="FN3_dom"/>
</dbReference>
<dbReference type="AlphaFoldDB" id="A0A5C4J0W4"/>
<dbReference type="CDD" id="cd00063">
    <property type="entry name" value="FN3"/>
    <property type="match status" value="1"/>
</dbReference>
<feature type="compositionally biased region" description="Basic and acidic residues" evidence="10">
    <location>
        <begin position="407"/>
        <end position="416"/>
    </location>
</feature>
<dbReference type="PROSITE" id="PS00108">
    <property type="entry name" value="PROTEIN_KINASE_ST"/>
    <property type="match status" value="1"/>
</dbReference>
<dbReference type="InterPro" id="IPR036116">
    <property type="entry name" value="FN3_sf"/>
</dbReference>
<dbReference type="InterPro" id="IPR000719">
    <property type="entry name" value="Prot_kinase_dom"/>
</dbReference>
<dbReference type="SMART" id="SM00220">
    <property type="entry name" value="S_TKc"/>
    <property type="match status" value="1"/>
</dbReference>
<comment type="caution">
    <text evidence="13">The sequence shown here is derived from an EMBL/GenBank/DDBJ whole genome shotgun (WGS) entry which is preliminary data.</text>
</comment>
<evidence type="ECO:0000313" key="13">
    <source>
        <dbReference type="EMBL" id="TMQ90303.1"/>
    </source>
</evidence>
<feature type="region of interest" description="Disordered" evidence="10">
    <location>
        <begin position="282"/>
        <end position="416"/>
    </location>
</feature>
<keyword evidence="11" id="KW-0472">Membrane</keyword>
<dbReference type="CDD" id="cd14014">
    <property type="entry name" value="STKc_PknB_like"/>
    <property type="match status" value="1"/>
</dbReference>
<dbReference type="PANTHER" id="PTHR43289:SF6">
    <property type="entry name" value="SERINE_THREONINE-PROTEIN KINASE NEKL-3"/>
    <property type="match status" value="1"/>
</dbReference>
<feature type="compositionally biased region" description="Polar residues" evidence="10">
    <location>
        <begin position="395"/>
        <end position="406"/>
    </location>
</feature>
<keyword evidence="7" id="KW-0326">Glycosidase</keyword>
<evidence type="ECO:0000256" key="8">
    <source>
        <dbReference type="ARBA" id="ARBA00023326"/>
    </source>
</evidence>
<dbReference type="GO" id="GO:0016798">
    <property type="term" value="F:hydrolase activity, acting on glycosyl bonds"/>
    <property type="evidence" value="ECO:0007669"/>
    <property type="project" value="UniProtKB-KW"/>
</dbReference>
<dbReference type="EC" id="2.7.11.1" evidence="1"/>
<evidence type="ECO:0000256" key="7">
    <source>
        <dbReference type="ARBA" id="ARBA00023295"/>
    </source>
</evidence>
<gene>
    <name evidence="13" type="ORF">ETD83_36055</name>
</gene>
<dbReference type="PANTHER" id="PTHR43289">
    <property type="entry name" value="MITOGEN-ACTIVATED PROTEIN KINASE KINASE KINASE 20-RELATED"/>
    <property type="match status" value="1"/>
</dbReference>
<accession>A0A5C4J0W4</accession>
<evidence type="ECO:0000256" key="9">
    <source>
        <dbReference type="PROSITE-ProRule" id="PRU10141"/>
    </source>
</evidence>
<keyword evidence="6 9" id="KW-0067">ATP-binding</keyword>
<keyword evidence="7" id="KW-0378">Hydrolase</keyword>
<dbReference type="OrthoDB" id="9762169at2"/>
<keyword evidence="8" id="KW-0119">Carbohydrate metabolism</keyword>
<feature type="domain" description="Protein kinase" evidence="12">
    <location>
        <begin position="8"/>
        <end position="267"/>
    </location>
</feature>
<protein>
    <recommendedName>
        <fullName evidence="1">non-specific serine/threonine protein kinase</fullName>
        <ecNumber evidence="1">2.7.11.1</ecNumber>
    </recommendedName>
</protein>
<dbReference type="Pfam" id="PF00069">
    <property type="entry name" value="Pkinase"/>
    <property type="match status" value="1"/>
</dbReference>
<evidence type="ECO:0000256" key="6">
    <source>
        <dbReference type="ARBA" id="ARBA00022840"/>
    </source>
</evidence>
<evidence type="ECO:0000256" key="10">
    <source>
        <dbReference type="SAM" id="MobiDB-lite"/>
    </source>
</evidence>
<keyword evidence="3" id="KW-0808">Transferase</keyword>
<dbReference type="Proteomes" id="UP000309174">
    <property type="component" value="Unassembled WGS sequence"/>
</dbReference>
<feature type="region of interest" description="Disordered" evidence="10">
    <location>
        <begin position="446"/>
        <end position="471"/>
    </location>
</feature>
<evidence type="ECO:0000256" key="11">
    <source>
        <dbReference type="SAM" id="Phobius"/>
    </source>
</evidence>
<dbReference type="InterPro" id="IPR008271">
    <property type="entry name" value="Ser/Thr_kinase_AS"/>
</dbReference>
<dbReference type="Gene3D" id="1.10.510.10">
    <property type="entry name" value="Transferase(Phosphotransferase) domain 1"/>
    <property type="match status" value="1"/>
</dbReference>
<dbReference type="SUPFAM" id="SSF49265">
    <property type="entry name" value="Fibronectin type III"/>
    <property type="match status" value="1"/>
</dbReference>
<dbReference type="Gene3D" id="3.30.200.20">
    <property type="entry name" value="Phosphorylase Kinase, domain 1"/>
    <property type="match status" value="1"/>
</dbReference>
<keyword evidence="14" id="KW-1185">Reference proteome</keyword>
<proteinExistence type="predicted"/>
<keyword evidence="5 13" id="KW-0418">Kinase</keyword>
<evidence type="ECO:0000256" key="1">
    <source>
        <dbReference type="ARBA" id="ARBA00012513"/>
    </source>
</evidence>
<feature type="binding site" evidence="9">
    <location>
        <position position="37"/>
    </location>
    <ligand>
        <name>ATP</name>
        <dbReference type="ChEBI" id="CHEBI:30616"/>
    </ligand>
</feature>
<dbReference type="PROSITE" id="PS00107">
    <property type="entry name" value="PROTEIN_KINASE_ATP"/>
    <property type="match status" value="1"/>
</dbReference>
<name>A0A5C4J0W4_9ACTN</name>
<feature type="transmembrane region" description="Helical" evidence="11">
    <location>
        <begin position="419"/>
        <end position="441"/>
    </location>
</feature>
<keyword evidence="11" id="KW-0812">Transmembrane</keyword>
<feature type="compositionally biased region" description="Low complexity" evidence="10">
    <location>
        <begin position="298"/>
        <end position="315"/>
    </location>
</feature>
<keyword evidence="8" id="KW-0624">Polysaccharide degradation</keyword>